<evidence type="ECO:0000256" key="7">
    <source>
        <dbReference type="RuleBase" id="RU003639"/>
    </source>
</evidence>
<sequence>MNGLQFLLSPPVAFFFFLAVAALLYALGRAMAPGLNRTPGKLTTYACGEDIPGVKVQFGYRLFYVFALFFTIMHVAALVMATIPIGKIAYLGIIYLALIFLAILALITRD</sequence>
<name>A0A3E2BQ72_9BACT</name>
<dbReference type="GO" id="GO:0048038">
    <property type="term" value="F:quinone binding"/>
    <property type="evidence" value="ECO:0007669"/>
    <property type="project" value="UniProtKB-KW"/>
</dbReference>
<dbReference type="InterPro" id="IPR000440">
    <property type="entry name" value="NADH_UbQ/plastoQ_OxRdtase_su3"/>
</dbReference>
<feature type="transmembrane region" description="Helical" evidence="8">
    <location>
        <begin position="6"/>
        <end position="27"/>
    </location>
</feature>
<dbReference type="AlphaFoldDB" id="A0A3E2BQ72"/>
<comment type="subcellular location">
    <subcellularLocation>
        <location evidence="7">Cell membrane</location>
        <topology evidence="7">Multi-pass membrane protein</topology>
    </subcellularLocation>
    <subcellularLocation>
        <location evidence="1">Membrane</location>
    </subcellularLocation>
</comment>
<comment type="caution">
    <text evidence="9">The sequence shown here is derived from an EMBL/GenBank/DDBJ whole genome shotgun (WGS) entry which is preliminary data.</text>
</comment>
<keyword evidence="3" id="KW-0813">Transport</keyword>
<protein>
    <recommendedName>
        <fullName evidence="7">NADH-quinone oxidoreductase subunit</fullName>
        <ecNumber evidence="7">7.1.1.-</ecNumber>
    </recommendedName>
</protein>
<keyword evidence="6 8" id="KW-0472">Membrane</keyword>
<feature type="transmembrane region" description="Helical" evidence="8">
    <location>
        <begin position="88"/>
        <end position="107"/>
    </location>
</feature>
<gene>
    <name evidence="9" type="ORF">OP8BY_0793</name>
</gene>
<organism evidence="9 10">
    <name type="scientific">Candidatus Saccharicenans subterraneus</name>
    <dbReference type="NCBI Taxonomy" id="2508984"/>
    <lineage>
        <taxon>Bacteria</taxon>
        <taxon>Candidatus Aminicenantota</taxon>
        <taxon>Candidatus Aminicenantia</taxon>
        <taxon>Candidatus Aminicenantales</taxon>
        <taxon>Candidatus Saccharicenantaceae</taxon>
        <taxon>Candidatus Saccharicenans</taxon>
    </lineage>
</organism>
<keyword evidence="7" id="KW-0520">NAD</keyword>
<dbReference type="InterPro" id="IPR038430">
    <property type="entry name" value="NDAH_ubi_oxred_su3_sf"/>
</dbReference>
<feature type="transmembrane region" description="Helical" evidence="8">
    <location>
        <begin position="62"/>
        <end position="82"/>
    </location>
</feature>
<evidence type="ECO:0000256" key="4">
    <source>
        <dbReference type="ARBA" id="ARBA00022692"/>
    </source>
</evidence>
<dbReference type="EC" id="7.1.1.-" evidence="7"/>
<comment type="similarity">
    <text evidence="2 7">Belongs to the complex I subunit 3 family.</text>
</comment>
<evidence type="ECO:0000256" key="3">
    <source>
        <dbReference type="ARBA" id="ARBA00022448"/>
    </source>
</evidence>
<accession>A0A3E2BQ72</accession>
<dbReference type="GO" id="GO:0008137">
    <property type="term" value="F:NADH dehydrogenase (ubiquinone) activity"/>
    <property type="evidence" value="ECO:0007669"/>
    <property type="project" value="InterPro"/>
</dbReference>
<keyword evidence="7" id="KW-0874">Quinone</keyword>
<dbReference type="Gene3D" id="1.20.58.1610">
    <property type="entry name" value="NADH:ubiquinone/plastoquinone oxidoreductase, chain 3"/>
    <property type="match status" value="1"/>
</dbReference>
<keyword evidence="5 8" id="KW-1133">Transmembrane helix</keyword>
<evidence type="ECO:0000256" key="1">
    <source>
        <dbReference type="ARBA" id="ARBA00004370"/>
    </source>
</evidence>
<keyword evidence="9" id="KW-0830">Ubiquinone</keyword>
<dbReference type="Pfam" id="PF00507">
    <property type="entry name" value="Oxidored_q4"/>
    <property type="match status" value="1"/>
</dbReference>
<comment type="function">
    <text evidence="7">NDH-1 shuttles electrons from NADH, via FMN and iron-sulfur (Fe-S) centers, to quinones in the respiratory chain.</text>
</comment>
<evidence type="ECO:0000256" key="2">
    <source>
        <dbReference type="ARBA" id="ARBA00008472"/>
    </source>
</evidence>
<reference evidence="9 10" key="1">
    <citation type="submission" date="2018-08" db="EMBL/GenBank/DDBJ databases">
        <title>Genome analysis of the thermophilic bacterium of the candidate phylum Aminicenantes from deep subsurface aquifer revealed its physiology and ecological role.</title>
        <authorList>
            <person name="Kadnikov V.V."/>
            <person name="Mardanov A.V."/>
            <person name="Beletsky A.V."/>
            <person name="Karnachuk O.V."/>
            <person name="Ravin N.V."/>
        </authorList>
    </citation>
    <scope>NUCLEOTIDE SEQUENCE [LARGE SCALE GENOMIC DNA]</scope>
    <source>
        <strain evidence="9">BY38</strain>
    </source>
</reference>
<dbReference type="GO" id="GO:0005886">
    <property type="term" value="C:plasma membrane"/>
    <property type="evidence" value="ECO:0007669"/>
    <property type="project" value="UniProtKB-SubCell"/>
</dbReference>
<evidence type="ECO:0000313" key="10">
    <source>
        <dbReference type="Proteomes" id="UP000257323"/>
    </source>
</evidence>
<dbReference type="Proteomes" id="UP000257323">
    <property type="component" value="Unassembled WGS sequence"/>
</dbReference>
<evidence type="ECO:0000313" key="9">
    <source>
        <dbReference type="EMBL" id="RFT16851.1"/>
    </source>
</evidence>
<evidence type="ECO:0000256" key="5">
    <source>
        <dbReference type="ARBA" id="ARBA00022989"/>
    </source>
</evidence>
<dbReference type="EMBL" id="QUAH01000001">
    <property type="protein sequence ID" value="RFT16851.1"/>
    <property type="molecule type" value="Genomic_DNA"/>
</dbReference>
<evidence type="ECO:0000256" key="6">
    <source>
        <dbReference type="ARBA" id="ARBA00023136"/>
    </source>
</evidence>
<proteinExistence type="inferred from homology"/>
<evidence type="ECO:0000256" key="8">
    <source>
        <dbReference type="SAM" id="Phobius"/>
    </source>
</evidence>
<comment type="catalytic activity">
    <reaction evidence="7">
        <text>a quinone + NADH + 5 H(+)(in) = a quinol + NAD(+) + 4 H(+)(out)</text>
        <dbReference type="Rhea" id="RHEA:57888"/>
        <dbReference type="ChEBI" id="CHEBI:15378"/>
        <dbReference type="ChEBI" id="CHEBI:24646"/>
        <dbReference type="ChEBI" id="CHEBI:57540"/>
        <dbReference type="ChEBI" id="CHEBI:57945"/>
        <dbReference type="ChEBI" id="CHEBI:132124"/>
    </reaction>
</comment>
<keyword evidence="4 7" id="KW-0812">Transmembrane</keyword>